<sequence length="128" mass="14715">MKTASFMRVTRLLHDEDCWSVDDTFAMTISRSIGHNILLRVIEIVGDSFVVKLSFELDILRCEVEIQSRVVLLHQIGFELDILRCEVEIQSSVVFLHQIGFELDILRCEVEIQSCVVSSIRSNKLFSL</sequence>
<keyword evidence="2" id="KW-1185">Reference proteome</keyword>
<dbReference type="AlphaFoldDB" id="A0A6A2Y407"/>
<accession>A0A6A2Y407</accession>
<dbReference type="EMBL" id="VEPZ02001641">
    <property type="protein sequence ID" value="KAE8664917.1"/>
    <property type="molecule type" value="Genomic_DNA"/>
</dbReference>
<evidence type="ECO:0000313" key="1">
    <source>
        <dbReference type="EMBL" id="KAE8664917.1"/>
    </source>
</evidence>
<dbReference type="Proteomes" id="UP000436088">
    <property type="component" value="Unassembled WGS sequence"/>
</dbReference>
<gene>
    <name evidence="1" type="ORF">F3Y22_tig00112738pilonHSYRG01021</name>
</gene>
<organism evidence="1 2">
    <name type="scientific">Hibiscus syriacus</name>
    <name type="common">Rose of Sharon</name>
    <dbReference type="NCBI Taxonomy" id="106335"/>
    <lineage>
        <taxon>Eukaryota</taxon>
        <taxon>Viridiplantae</taxon>
        <taxon>Streptophyta</taxon>
        <taxon>Embryophyta</taxon>
        <taxon>Tracheophyta</taxon>
        <taxon>Spermatophyta</taxon>
        <taxon>Magnoliopsida</taxon>
        <taxon>eudicotyledons</taxon>
        <taxon>Gunneridae</taxon>
        <taxon>Pentapetalae</taxon>
        <taxon>rosids</taxon>
        <taxon>malvids</taxon>
        <taxon>Malvales</taxon>
        <taxon>Malvaceae</taxon>
        <taxon>Malvoideae</taxon>
        <taxon>Hibiscus</taxon>
    </lineage>
</organism>
<comment type="caution">
    <text evidence="1">The sequence shown here is derived from an EMBL/GenBank/DDBJ whole genome shotgun (WGS) entry which is preliminary data.</text>
</comment>
<evidence type="ECO:0000313" key="2">
    <source>
        <dbReference type="Proteomes" id="UP000436088"/>
    </source>
</evidence>
<protein>
    <submittedName>
        <fullName evidence="1">Uncharacterized protein</fullName>
    </submittedName>
</protein>
<name>A0A6A2Y407_HIBSY</name>
<reference evidence="1" key="1">
    <citation type="submission" date="2019-09" db="EMBL/GenBank/DDBJ databases">
        <title>Draft genome information of white flower Hibiscus syriacus.</title>
        <authorList>
            <person name="Kim Y.-M."/>
        </authorList>
    </citation>
    <scope>NUCLEOTIDE SEQUENCE [LARGE SCALE GENOMIC DNA]</scope>
    <source>
        <strain evidence="1">YM2019G1</strain>
    </source>
</reference>
<proteinExistence type="predicted"/>